<dbReference type="RefSeq" id="WP_275704249.1">
    <property type="nucleotide sequence ID" value="NZ_JANCMW010000001.1"/>
</dbReference>
<gene>
    <name evidence="1" type="ORF">NLU14_00785</name>
</gene>
<accession>A0ABT5Y508</accession>
<dbReference type="SUPFAM" id="SSF55729">
    <property type="entry name" value="Acyl-CoA N-acyltransferases (Nat)"/>
    <property type="match status" value="1"/>
</dbReference>
<dbReference type="Pfam" id="PF04339">
    <property type="entry name" value="FemAB_like"/>
    <property type="match status" value="1"/>
</dbReference>
<reference evidence="1" key="1">
    <citation type="submission" date="2022-07" db="EMBL/GenBank/DDBJ databases">
        <title>Marinobacter iranensis a new bacterium isolate from a hipersaline lake in Iran.</title>
        <authorList>
            <person name="Mohammad A.M.A."/>
            <person name="Cristina S.-P."/>
            <person name="Antonio V."/>
        </authorList>
    </citation>
    <scope>NUCLEOTIDE SEQUENCE</scope>
    <source>
        <strain evidence="1">71-i</strain>
    </source>
</reference>
<dbReference type="PANTHER" id="PTHR47017:SF1">
    <property type="entry name" value="ACYL-COA"/>
    <property type="match status" value="1"/>
</dbReference>
<dbReference type="PANTHER" id="PTHR47017">
    <property type="entry name" value="ACYL-COA"/>
    <property type="match status" value="1"/>
</dbReference>
<evidence type="ECO:0000313" key="2">
    <source>
        <dbReference type="Proteomes" id="UP001143391"/>
    </source>
</evidence>
<organism evidence="1 2">
    <name type="scientific">Marinobacter iranensis</name>
    <dbReference type="NCBI Taxonomy" id="2962607"/>
    <lineage>
        <taxon>Bacteria</taxon>
        <taxon>Pseudomonadati</taxon>
        <taxon>Pseudomonadota</taxon>
        <taxon>Gammaproteobacteria</taxon>
        <taxon>Pseudomonadales</taxon>
        <taxon>Marinobacteraceae</taxon>
        <taxon>Marinobacter</taxon>
    </lineage>
</organism>
<keyword evidence="2" id="KW-1185">Reference proteome</keyword>
<evidence type="ECO:0000313" key="1">
    <source>
        <dbReference type="EMBL" id="MDF0748758.1"/>
    </source>
</evidence>
<proteinExistence type="predicted"/>
<dbReference type="InterPro" id="IPR007434">
    <property type="entry name" value="FemAB-like"/>
</dbReference>
<dbReference type="Gene3D" id="3.40.630.30">
    <property type="match status" value="1"/>
</dbReference>
<dbReference type="Proteomes" id="UP001143391">
    <property type="component" value="Unassembled WGS sequence"/>
</dbReference>
<name>A0ABT5Y508_9GAMM</name>
<dbReference type="EMBL" id="JANCMW010000001">
    <property type="protein sequence ID" value="MDF0748758.1"/>
    <property type="molecule type" value="Genomic_DNA"/>
</dbReference>
<comment type="caution">
    <text evidence="1">The sequence shown here is derived from an EMBL/GenBank/DDBJ whole genome shotgun (WGS) entry which is preliminary data.</text>
</comment>
<dbReference type="InterPro" id="IPR016181">
    <property type="entry name" value="Acyl_CoA_acyltransferase"/>
</dbReference>
<protein>
    <submittedName>
        <fullName evidence="1">GNAT family N-acetyltransferase</fullName>
    </submittedName>
</protein>
<sequence length="389" mass="45272">MPEPGIPELTIHTARSMCDINPEDWNRLAASNTPFLRHDFLLSLEESGCTTAATGWAPSHLMLYLNNELAGVVPAYLKTHSMGEYVFDWAWADAYQRYGMDYYPKLLMAVPFTPCQGPRLLFSEKLREWMTPERIQQSLHSITETLGAHSWHLLFPEQRDQELLAAEEQLHRIGCQFHWYNHGYNTFDDFLARLTSRKRKSIRRERRQVADQGISFRHFSGEDIPEHVLAAFHVFYQATYLKRGQRPYLNKTFFHLLKERQAEQLHIIMAVKEGEMIAGALFLQGEDTLYGRYWGCLEEFDHLHFETCYYQGIELAIRLALARFDAGAQGEHKLVRGFEPVITHSWHGVMHPGFRDAIERFTTEEAEQVMAYAGDALRALPFRQTEQDR</sequence>